<dbReference type="RefSeq" id="WP_119061460.1">
    <property type="nucleotide sequence ID" value="NZ_QXDF01000001.1"/>
</dbReference>
<dbReference type="Proteomes" id="UP000266273">
    <property type="component" value="Unassembled WGS sequence"/>
</dbReference>
<dbReference type="OrthoDB" id="9802344at2"/>
<dbReference type="Gene3D" id="1.10.10.10">
    <property type="entry name" value="Winged helix-like DNA-binding domain superfamily/Winged helix DNA-binding domain"/>
    <property type="match status" value="1"/>
</dbReference>
<dbReference type="InterPro" id="IPR000944">
    <property type="entry name" value="Tscrpt_reg_Rrf2"/>
</dbReference>
<comment type="caution">
    <text evidence="2">The sequence shown here is derived from an EMBL/GenBank/DDBJ whole genome shotgun (WGS) entry which is preliminary data.</text>
</comment>
<organism evidence="2 3">
    <name type="scientific">Dichotomicrobium thermohalophilum</name>
    <dbReference type="NCBI Taxonomy" id="933063"/>
    <lineage>
        <taxon>Bacteria</taxon>
        <taxon>Pseudomonadati</taxon>
        <taxon>Pseudomonadota</taxon>
        <taxon>Alphaproteobacteria</taxon>
        <taxon>Hyphomicrobiales</taxon>
        <taxon>Hyphomicrobiaceae</taxon>
        <taxon>Dichotomicrobium</taxon>
    </lineage>
</organism>
<dbReference type="InterPro" id="IPR030489">
    <property type="entry name" value="TR_Rrf2-type_CS"/>
</dbReference>
<dbReference type="PANTHER" id="PTHR33221:SF5">
    <property type="entry name" value="HTH-TYPE TRANSCRIPTIONAL REGULATOR ISCR"/>
    <property type="match status" value="1"/>
</dbReference>
<dbReference type="GO" id="GO:0003677">
    <property type="term" value="F:DNA binding"/>
    <property type="evidence" value="ECO:0007669"/>
    <property type="project" value="UniProtKB-KW"/>
</dbReference>
<protein>
    <submittedName>
        <fullName evidence="2">BadM/Rrf2 family transcriptional regulator</fullName>
    </submittedName>
</protein>
<sequence length="160" mass="17500">MQLSTKGRYAVMAMVDLASRSSDSPIRLASIAEKQQISLAYLEQLFTKLRRAGLVTSARGPGGGYRLSRRPEEIFVSEIMNAVDEPIKMTRCISGSEIACIGNKGRCLTHDLWRALGDHILLFLQTVTLRDVLDGDLVLKDSVFSPSVDACAKLEGVTAE</sequence>
<dbReference type="PROSITE" id="PS51197">
    <property type="entry name" value="HTH_RRF2_2"/>
    <property type="match status" value="1"/>
</dbReference>
<dbReference type="InterPro" id="IPR036388">
    <property type="entry name" value="WH-like_DNA-bd_sf"/>
</dbReference>
<dbReference type="EMBL" id="QXDF01000001">
    <property type="protein sequence ID" value="RIA56691.1"/>
    <property type="molecule type" value="Genomic_DNA"/>
</dbReference>
<dbReference type="NCBIfam" id="TIGR00738">
    <property type="entry name" value="rrf2_super"/>
    <property type="match status" value="1"/>
</dbReference>
<evidence type="ECO:0000313" key="2">
    <source>
        <dbReference type="EMBL" id="RIA56691.1"/>
    </source>
</evidence>
<name>A0A397QEJ4_9HYPH</name>
<proteinExistence type="predicted"/>
<dbReference type="AlphaFoldDB" id="A0A397QEJ4"/>
<dbReference type="GO" id="GO:0005829">
    <property type="term" value="C:cytosol"/>
    <property type="evidence" value="ECO:0007669"/>
    <property type="project" value="TreeGrafter"/>
</dbReference>
<dbReference type="PANTHER" id="PTHR33221">
    <property type="entry name" value="WINGED HELIX-TURN-HELIX TRANSCRIPTIONAL REGULATOR, RRF2 FAMILY"/>
    <property type="match status" value="1"/>
</dbReference>
<reference evidence="2 3" key="1">
    <citation type="submission" date="2018-08" db="EMBL/GenBank/DDBJ databases">
        <title>Genomic Encyclopedia of Archaeal and Bacterial Type Strains, Phase II (KMG-II): from individual species to whole genera.</title>
        <authorList>
            <person name="Goeker M."/>
        </authorList>
    </citation>
    <scope>NUCLEOTIDE SEQUENCE [LARGE SCALE GENOMIC DNA]</scope>
    <source>
        <strain evidence="2 3">DSM 5002</strain>
    </source>
</reference>
<dbReference type="PROSITE" id="PS01332">
    <property type="entry name" value="HTH_RRF2_1"/>
    <property type="match status" value="1"/>
</dbReference>
<gene>
    <name evidence="2" type="ORF">BXY53_1798</name>
</gene>
<accession>A0A397QEJ4</accession>
<dbReference type="GO" id="GO:0003700">
    <property type="term" value="F:DNA-binding transcription factor activity"/>
    <property type="evidence" value="ECO:0007669"/>
    <property type="project" value="TreeGrafter"/>
</dbReference>
<dbReference type="SUPFAM" id="SSF46785">
    <property type="entry name" value="Winged helix' DNA-binding domain"/>
    <property type="match status" value="1"/>
</dbReference>
<keyword evidence="3" id="KW-1185">Reference proteome</keyword>
<keyword evidence="1" id="KW-0238">DNA-binding</keyword>
<evidence type="ECO:0000313" key="3">
    <source>
        <dbReference type="Proteomes" id="UP000266273"/>
    </source>
</evidence>
<dbReference type="Pfam" id="PF02082">
    <property type="entry name" value="Rrf2"/>
    <property type="match status" value="1"/>
</dbReference>
<dbReference type="InterPro" id="IPR036390">
    <property type="entry name" value="WH_DNA-bd_sf"/>
</dbReference>
<evidence type="ECO:0000256" key="1">
    <source>
        <dbReference type="ARBA" id="ARBA00023125"/>
    </source>
</evidence>